<dbReference type="AlphaFoldDB" id="A0A1J7J063"/>
<feature type="region of interest" description="Disordered" evidence="1">
    <location>
        <begin position="256"/>
        <end position="299"/>
    </location>
</feature>
<keyword evidence="3" id="KW-1185">Reference proteome</keyword>
<proteinExistence type="predicted"/>
<sequence>MEMNLDFNMDMDLDDAVFSSLPFLTAKVLRASKSLSSSPAESVNTAAMDRNGRYPSSTGDTTNEGYTNAMLDVHASTTTTEGHINSGDQMDLIQAPVASFPLAAIENRHLSILGNPVLVAGSPSTSTWITAHNDPTLLPSDGGMMEIGSVEADPLSQQVTGFDQPARPHHNPITRDDNWHDWTFSSQLETMEVCPEPLTAGTMDAMEWGSEQMSNTATRPCTPSVSGFPGPDDLDASPELTAPCATDAQALMEHGHNTGGQLQLPRNQELPDHHSSETTSSKVHDVPLPPTSNNGVDPSVSLVYRDTSTVSTPTATIDTENHNRELQFSPMANPPRGTKRKRLTVYGSRKRTFRSVKET</sequence>
<gene>
    <name evidence="2" type="ORF">CONLIGDRAFT_693864</name>
</gene>
<reference evidence="2 3" key="1">
    <citation type="submission" date="2016-10" db="EMBL/GenBank/DDBJ databases">
        <title>Draft genome sequence of Coniochaeta ligniaria NRRL30616, a lignocellulolytic fungus for bioabatement of inhibitors in plant biomass hydrolysates.</title>
        <authorList>
            <consortium name="DOE Joint Genome Institute"/>
            <person name="Jimenez D.J."/>
            <person name="Hector R.E."/>
            <person name="Riley R."/>
            <person name="Sun H."/>
            <person name="Grigoriev I.V."/>
            <person name="Van Elsas J.D."/>
            <person name="Nichols N.N."/>
        </authorList>
    </citation>
    <scope>NUCLEOTIDE SEQUENCE [LARGE SCALE GENOMIC DNA]</scope>
    <source>
        <strain evidence="2 3">NRRL 30616</strain>
    </source>
</reference>
<feature type="region of interest" description="Disordered" evidence="1">
    <location>
        <begin position="320"/>
        <end position="339"/>
    </location>
</feature>
<evidence type="ECO:0000256" key="1">
    <source>
        <dbReference type="SAM" id="MobiDB-lite"/>
    </source>
</evidence>
<feature type="compositionally biased region" description="Polar residues" evidence="1">
    <location>
        <begin position="54"/>
        <end position="65"/>
    </location>
</feature>
<dbReference type="InParanoid" id="A0A1J7J063"/>
<name>A0A1J7J063_9PEZI</name>
<dbReference type="EMBL" id="KV875107">
    <property type="protein sequence ID" value="OIW23256.1"/>
    <property type="molecule type" value="Genomic_DNA"/>
</dbReference>
<dbReference type="Proteomes" id="UP000182658">
    <property type="component" value="Unassembled WGS sequence"/>
</dbReference>
<protein>
    <submittedName>
        <fullName evidence="2">Uncharacterized protein</fullName>
    </submittedName>
</protein>
<evidence type="ECO:0000313" key="2">
    <source>
        <dbReference type="EMBL" id="OIW23256.1"/>
    </source>
</evidence>
<feature type="region of interest" description="Disordered" evidence="1">
    <location>
        <begin position="38"/>
        <end position="65"/>
    </location>
</feature>
<accession>A0A1J7J063</accession>
<evidence type="ECO:0000313" key="3">
    <source>
        <dbReference type="Proteomes" id="UP000182658"/>
    </source>
</evidence>
<organism evidence="2 3">
    <name type="scientific">Coniochaeta ligniaria NRRL 30616</name>
    <dbReference type="NCBI Taxonomy" id="1408157"/>
    <lineage>
        <taxon>Eukaryota</taxon>
        <taxon>Fungi</taxon>
        <taxon>Dikarya</taxon>
        <taxon>Ascomycota</taxon>
        <taxon>Pezizomycotina</taxon>
        <taxon>Sordariomycetes</taxon>
        <taxon>Sordariomycetidae</taxon>
        <taxon>Coniochaetales</taxon>
        <taxon>Coniochaetaceae</taxon>
        <taxon>Coniochaeta</taxon>
    </lineage>
</organism>